<dbReference type="InterPro" id="IPR006879">
    <property type="entry name" value="YdjC-like"/>
</dbReference>
<dbReference type="OrthoDB" id="9774177at2"/>
<dbReference type="GO" id="GO:0046872">
    <property type="term" value="F:metal ion binding"/>
    <property type="evidence" value="ECO:0007669"/>
    <property type="project" value="UniProtKB-KW"/>
</dbReference>
<comment type="caution">
    <text evidence="6">The sequence shown here is derived from an EMBL/GenBank/DDBJ whole genome shotgun (WGS) entry which is preliminary data.</text>
</comment>
<organism evidence="6 7">
    <name type="scientific">Pseudodesulfovibrio senegalensis</name>
    <dbReference type="NCBI Taxonomy" id="1721087"/>
    <lineage>
        <taxon>Bacteria</taxon>
        <taxon>Pseudomonadati</taxon>
        <taxon>Thermodesulfobacteriota</taxon>
        <taxon>Desulfovibrionia</taxon>
        <taxon>Desulfovibrionales</taxon>
        <taxon>Desulfovibrionaceae</taxon>
    </lineage>
</organism>
<dbReference type="InterPro" id="IPR011330">
    <property type="entry name" value="Glyco_hydro/deAcase_b/a-brl"/>
</dbReference>
<keyword evidence="3" id="KW-0378">Hydrolase</keyword>
<reference evidence="6 7" key="1">
    <citation type="journal article" date="2017" name="Int. J. Syst. Evol. Microbiol.">
        <title>Desulfovibrio senegalensis sp. nov., a mesophilic sulfate reducer isolated from marine sediment.</title>
        <authorList>
            <person name="Thioye A."/>
            <person name="Gam Z.B.A."/>
            <person name="Mbengue M."/>
            <person name="Cayol J.L."/>
            <person name="Joseph-Bartoli M."/>
            <person name="Toure-Kane C."/>
            <person name="Labat M."/>
        </authorList>
    </citation>
    <scope>NUCLEOTIDE SEQUENCE [LARGE SCALE GENOMIC DNA]</scope>
    <source>
        <strain evidence="6 7">DSM 101509</strain>
    </source>
</reference>
<comment type="cofactor">
    <cofactor evidence="1">
        <name>Mg(2+)</name>
        <dbReference type="ChEBI" id="CHEBI:18420"/>
    </cofactor>
</comment>
<dbReference type="PANTHER" id="PTHR31609">
    <property type="entry name" value="YDJC DEACETYLASE FAMILY MEMBER"/>
    <property type="match status" value="1"/>
</dbReference>
<dbReference type="Gene3D" id="3.20.20.370">
    <property type="entry name" value="Glycoside hydrolase/deacetylase"/>
    <property type="match status" value="1"/>
</dbReference>
<accession>A0A6N6N0R2</accession>
<dbReference type="EMBL" id="WAIE01000006">
    <property type="protein sequence ID" value="KAB1440856.1"/>
    <property type="molecule type" value="Genomic_DNA"/>
</dbReference>
<dbReference type="PANTHER" id="PTHR31609:SF1">
    <property type="entry name" value="CARBOHYDRATE DEACETYLASE"/>
    <property type="match status" value="1"/>
</dbReference>
<dbReference type="RefSeq" id="WP_151151600.1">
    <property type="nucleotide sequence ID" value="NZ_WAIE01000006.1"/>
</dbReference>
<sequence length="284" mass="31501">MNVVINVDDSGLHPAVRRAVQDLHARGMVSSTTVLANGPDVEQAAKMQGVGLGAHLNLLRGRPVLPADRVTSLVGEDGLFLGDYTALFARYVTGRIDHAQVEAELDAQIGRLRDLGIELTHFDSEKHIHAWPTIMHAVGKLAARHNIRWVRRPRECSEFTRLDKGGVRVKFLSLCSLLQRRPKGVDWPDSLWGIADQGRDLLPQAFLEYTTRHELNRPDAVVEICCHPGLPKAGDGPLPAEFGPMRVDAQWQDEYDALCSPDWAGVFRELGAEIVSYGDIEPRK</sequence>
<dbReference type="Proteomes" id="UP000438699">
    <property type="component" value="Unassembled WGS sequence"/>
</dbReference>
<dbReference type="GO" id="GO:0016787">
    <property type="term" value="F:hydrolase activity"/>
    <property type="evidence" value="ECO:0007669"/>
    <property type="project" value="UniProtKB-KW"/>
</dbReference>
<dbReference type="AlphaFoldDB" id="A0A6N6N0R2"/>
<dbReference type="SUPFAM" id="SSF88713">
    <property type="entry name" value="Glycoside hydrolase/deacetylase"/>
    <property type="match status" value="1"/>
</dbReference>
<dbReference type="Pfam" id="PF04794">
    <property type="entry name" value="YdjC"/>
    <property type="match status" value="1"/>
</dbReference>
<keyword evidence="4" id="KW-0460">Magnesium</keyword>
<evidence type="ECO:0000313" key="6">
    <source>
        <dbReference type="EMBL" id="KAB1440856.1"/>
    </source>
</evidence>
<dbReference type="GO" id="GO:0005975">
    <property type="term" value="P:carbohydrate metabolic process"/>
    <property type="evidence" value="ECO:0007669"/>
    <property type="project" value="InterPro"/>
</dbReference>
<protein>
    <submittedName>
        <fullName evidence="6">ChbG/HpnK family deacetylase</fullName>
    </submittedName>
</protein>
<evidence type="ECO:0000256" key="2">
    <source>
        <dbReference type="ARBA" id="ARBA00022723"/>
    </source>
</evidence>
<keyword evidence="5" id="KW-0119">Carbohydrate metabolism</keyword>
<proteinExistence type="predicted"/>
<keyword evidence="2" id="KW-0479">Metal-binding</keyword>
<gene>
    <name evidence="6" type="ORF">F8A88_12970</name>
</gene>
<name>A0A6N6N0R2_9BACT</name>
<dbReference type="CDD" id="cd10808">
    <property type="entry name" value="YdjC"/>
    <property type="match status" value="1"/>
</dbReference>
<evidence type="ECO:0000256" key="5">
    <source>
        <dbReference type="ARBA" id="ARBA00023277"/>
    </source>
</evidence>
<evidence type="ECO:0000256" key="3">
    <source>
        <dbReference type="ARBA" id="ARBA00022801"/>
    </source>
</evidence>
<keyword evidence="7" id="KW-1185">Reference proteome</keyword>
<dbReference type="GO" id="GO:0019213">
    <property type="term" value="F:deacetylase activity"/>
    <property type="evidence" value="ECO:0007669"/>
    <property type="project" value="TreeGrafter"/>
</dbReference>
<evidence type="ECO:0000256" key="4">
    <source>
        <dbReference type="ARBA" id="ARBA00022842"/>
    </source>
</evidence>
<evidence type="ECO:0000256" key="1">
    <source>
        <dbReference type="ARBA" id="ARBA00001946"/>
    </source>
</evidence>
<evidence type="ECO:0000313" key="7">
    <source>
        <dbReference type="Proteomes" id="UP000438699"/>
    </source>
</evidence>